<keyword evidence="4 6" id="KW-1133">Transmembrane helix</keyword>
<keyword evidence="2" id="KW-1003">Cell membrane</keyword>
<keyword evidence="5 6" id="KW-0472">Membrane</keyword>
<dbReference type="EMBL" id="SODV01000001">
    <property type="protein sequence ID" value="TDX01178.1"/>
    <property type="molecule type" value="Genomic_DNA"/>
</dbReference>
<organism evidence="7 8">
    <name type="scientific">Dinghuibacter silviterrae</name>
    <dbReference type="NCBI Taxonomy" id="1539049"/>
    <lineage>
        <taxon>Bacteria</taxon>
        <taxon>Pseudomonadati</taxon>
        <taxon>Bacteroidota</taxon>
        <taxon>Chitinophagia</taxon>
        <taxon>Chitinophagales</taxon>
        <taxon>Chitinophagaceae</taxon>
        <taxon>Dinghuibacter</taxon>
    </lineage>
</organism>
<feature type="transmembrane region" description="Helical" evidence="6">
    <location>
        <begin position="226"/>
        <end position="243"/>
    </location>
</feature>
<name>A0A4R8DTE0_9BACT</name>
<evidence type="ECO:0000256" key="6">
    <source>
        <dbReference type="SAM" id="Phobius"/>
    </source>
</evidence>
<dbReference type="PANTHER" id="PTHR30250">
    <property type="entry name" value="PST FAMILY PREDICTED COLANIC ACID TRANSPORTER"/>
    <property type="match status" value="1"/>
</dbReference>
<evidence type="ECO:0000256" key="4">
    <source>
        <dbReference type="ARBA" id="ARBA00022989"/>
    </source>
</evidence>
<feature type="transmembrane region" description="Helical" evidence="6">
    <location>
        <begin position="161"/>
        <end position="181"/>
    </location>
</feature>
<feature type="transmembrane region" description="Helical" evidence="6">
    <location>
        <begin position="436"/>
        <end position="457"/>
    </location>
</feature>
<sequence length="503" mass="56371">MGQIRRQTILSSLSTYFGFLIGALNTYFFVYNGSVSFSADQYGLTRIFTDVGAMIYAFASMGTPSVLYKFYPYYKDNLSKEDNDLLTWALVLPLVGFVFVAIGGWVFEPLIVRKFSERSALFVVYYKWVFPFGLGFLLFSVLEAFAWTVKQSVFSTFLREGGVRLFILLLIIPYLLGWIPFDVFIKLFTLQYILAAIALWVFLSRRHLTNVRFKVSRVTRRFRKKIVSMLTLTYGGIIISIVAQAFDGVLIAGFMGLKYAGIYAFLLYIANVIQVPQRSVQAAAIPHLAQAWKDKDYGRIDRIYHRTSINLLLICTTLFCLIELCAPAAGSLFGIKTEYQAGLGMSALLLLGIARIVDAGTGVNGQIIGTSVYWRFDFFTGVILLALRIPLNVVLIKAYGINGSATADLISLVVYNAVRMIYLARKYKMQPFNWKSLLAVVYAIVAYAVAFFASRSLHGWTELVARGVIFVALYGGAVLLSNLTPDTKQVWDGVRKKFGAHVP</sequence>
<dbReference type="InterPro" id="IPR050833">
    <property type="entry name" value="Poly_Biosynth_Transport"/>
</dbReference>
<gene>
    <name evidence="7" type="ORF">EDB95_2210</name>
</gene>
<feature type="transmembrane region" description="Helical" evidence="6">
    <location>
        <begin position="249"/>
        <end position="269"/>
    </location>
</feature>
<feature type="transmembrane region" description="Helical" evidence="6">
    <location>
        <begin position="463"/>
        <end position="483"/>
    </location>
</feature>
<dbReference type="GO" id="GO:0005886">
    <property type="term" value="C:plasma membrane"/>
    <property type="evidence" value="ECO:0007669"/>
    <property type="project" value="UniProtKB-SubCell"/>
</dbReference>
<feature type="transmembrane region" description="Helical" evidence="6">
    <location>
        <begin position="187"/>
        <end position="205"/>
    </location>
</feature>
<evidence type="ECO:0000313" key="7">
    <source>
        <dbReference type="EMBL" id="TDX01178.1"/>
    </source>
</evidence>
<evidence type="ECO:0000256" key="3">
    <source>
        <dbReference type="ARBA" id="ARBA00022692"/>
    </source>
</evidence>
<feature type="transmembrane region" description="Helical" evidence="6">
    <location>
        <begin position="378"/>
        <end position="399"/>
    </location>
</feature>
<feature type="transmembrane region" description="Helical" evidence="6">
    <location>
        <begin position="339"/>
        <end position="357"/>
    </location>
</feature>
<evidence type="ECO:0000256" key="1">
    <source>
        <dbReference type="ARBA" id="ARBA00004651"/>
    </source>
</evidence>
<reference evidence="7 8" key="1">
    <citation type="submission" date="2019-03" db="EMBL/GenBank/DDBJ databases">
        <title>Genomic Encyclopedia of Type Strains, Phase IV (KMG-IV): sequencing the most valuable type-strain genomes for metagenomic binning, comparative biology and taxonomic classification.</title>
        <authorList>
            <person name="Goeker M."/>
        </authorList>
    </citation>
    <scope>NUCLEOTIDE SEQUENCE [LARGE SCALE GENOMIC DNA]</scope>
    <source>
        <strain evidence="7 8">DSM 100059</strain>
    </source>
</reference>
<keyword evidence="8" id="KW-1185">Reference proteome</keyword>
<evidence type="ECO:0000313" key="8">
    <source>
        <dbReference type="Proteomes" id="UP000294498"/>
    </source>
</evidence>
<keyword evidence="3 6" id="KW-0812">Transmembrane</keyword>
<feature type="transmembrane region" description="Helical" evidence="6">
    <location>
        <begin position="309"/>
        <end position="333"/>
    </location>
</feature>
<dbReference type="OrthoDB" id="88014at2"/>
<protein>
    <submittedName>
        <fullName evidence="7">O-antigen/teichoic acid export membrane protein</fullName>
    </submittedName>
</protein>
<evidence type="ECO:0000256" key="5">
    <source>
        <dbReference type="ARBA" id="ARBA00023136"/>
    </source>
</evidence>
<dbReference type="Proteomes" id="UP000294498">
    <property type="component" value="Unassembled WGS sequence"/>
</dbReference>
<dbReference type="AlphaFoldDB" id="A0A4R8DTE0"/>
<dbReference type="PANTHER" id="PTHR30250:SF11">
    <property type="entry name" value="O-ANTIGEN TRANSPORTER-RELATED"/>
    <property type="match status" value="1"/>
</dbReference>
<evidence type="ECO:0000256" key="2">
    <source>
        <dbReference type="ARBA" id="ARBA00022475"/>
    </source>
</evidence>
<comment type="caution">
    <text evidence="7">The sequence shown here is derived from an EMBL/GenBank/DDBJ whole genome shotgun (WGS) entry which is preliminary data.</text>
</comment>
<comment type="subcellular location">
    <subcellularLocation>
        <location evidence="1">Cell membrane</location>
        <topology evidence="1">Multi-pass membrane protein</topology>
    </subcellularLocation>
</comment>
<feature type="transmembrane region" description="Helical" evidence="6">
    <location>
        <begin position="12"/>
        <end position="31"/>
    </location>
</feature>
<feature type="transmembrane region" description="Helical" evidence="6">
    <location>
        <begin position="405"/>
        <end position="424"/>
    </location>
</feature>
<feature type="transmembrane region" description="Helical" evidence="6">
    <location>
        <begin position="85"/>
        <end position="108"/>
    </location>
</feature>
<feature type="transmembrane region" description="Helical" evidence="6">
    <location>
        <begin position="128"/>
        <end position="149"/>
    </location>
</feature>
<dbReference type="RefSeq" id="WP_133993507.1">
    <property type="nucleotide sequence ID" value="NZ_SODV01000001.1"/>
</dbReference>
<proteinExistence type="predicted"/>
<accession>A0A4R8DTE0</accession>
<feature type="transmembrane region" description="Helical" evidence="6">
    <location>
        <begin position="51"/>
        <end position="73"/>
    </location>
</feature>